<evidence type="ECO:0000259" key="1">
    <source>
        <dbReference type="Pfam" id="PF16918"/>
    </source>
</evidence>
<proteinExistence type="predicted"/>
<organism evidence="2 3">
    <name type="scientific">Nocardia jiangxiensis</name>
    <dbReference type="NCBI Taxonomy" id="282685"/>
    <lineage>
        <taxon>Bacteria</taxon>
        <taxon>Bacillati</taxon>
        <taxon>Actinomycetota</taxon>
        <taxon>Actinomycetes</taxon>
        <taxon>Mycobacteriales</taxon>
        <taxon>Nocardiaceae</taxon>
        <taxon>Nocardia</taxon>
    </lineage>
</organism>
<evidence type="ECO:0000313" key="3">
    <source>
        <dbReference type="Proteomes" id="UP001601992"/>
    </source>
</evidence>
<dbReference type="Gene3D" id="1.25.40.10">
    <property type="entry name" value="Tetratricopeptide repeat domain"/>
    <property type="match status" value="2"/>
</dbReference>
<evidence type="ECO:0000313" key="2">
    <source>
        <dbReference type="EMBL" id="MFF3568134.1"/>
    </source>
</evidence>
<keyword evidence="3" id="KW-1185">Reference proteome</keyword>
<dbReference type="EMBL" id="JBIAQY010000003">
    <property type="protein sequence ID" value="MFF3568134.1"/>
    <property type="molecule type" value="Genomic_DNA"/>
</dbReference>
<dbReference type="InterPro" id="IPR011990">
    <property type="entry name" value="TPR-like_helical_dom_sf"/>
</dbReference>
<dbReference type="RefSeq" id="WP_051194084.1">
    <property type="nucleotide sequence ID" value="NZ_JBIAQY010000003.1"/>
</dbReference>
<comment type="caution">
    <text evidence="2">The sequence shown here is derived from an EMBL/GenBank/DDBJ whole genome shotgun (WGS) entry which is preliminary data.</text>
</comment>
<dbReference type="Proteomes" id="UP001601992">
    <property type="component" value="Unassembled WGS sequence"/>
</dbReference>
<reference evidence="2 3" key="1">
    <citation type="submission" date="2024-10" db="EMBL/GenBank/DDBJ databases">
        <title>The Natural Products Discovery Center: Release of the First 8490 Sequenced Strains for Exploring Actinobacteria Biosynthetic Diversity.</title>
        <authorList>
            <person name="Kalkreuter E."/>
            <person name="Kautsar S.A."/>
            <person name="Yang D."/>
            <person name="Bader C.D."/>
            <person name="Teijaro C.N."/>
            <person name="Fluegel L."/>
            <person name="Davis C.M."/>
            <person name="Simpson J.R."/>
            <person name="Lauterbach L."/>
            <person name="Steele A.D."/>
            <person name="Gui C."/>
            <person name="Meng S."/>
            <person name="Li G."/>
            <person name="Viehrig K."/>
            <person name="Ye F."/>
            <person name="Su P."/>
            <person name="Kiefer A.F."/>
            <person name="Nichols A."/>
            <person name="Cepeda A.J."/>
            <person name="Yan W."/>
            <person name="Fan B."/>
            <person name="Jiang Y."/>
            <person name="Adhikari A."/>
            <person name="Zheng C.-J."/>
            <person name="Schuster L."/>
            <person name="Cowan T.M."/>
            <person name="Smanski M.J."/>
            <person name="Chevrette M.G."/>
            <person name="De Carvalho L.P.S."/>
            <person name="Shen B."/>
        </authorList>
    </citation>
    <scope>NUCLEOTIDE SEQUENCE [LARGE SCALE GENOMIC DNA]</scope>
    <source>
        <strain evidence="2 3">NPDC002593</strain>
    </source>
</reference>
<name>A0ABW6RVV5_9NOCA</name>
<gene>
    <name evidence="2" type="ORF">ACFYXQ_10200</name>
</gene>
<protein>
    <submittedName>
        <fullName evidence="2">Tetratricopeptide repeat protein</fullName>
    </submittedName>
</protein>
<dbReference type="Pfam" id="PF16918">
    <property type="entry name" value="PknG_TPR"/>
    <property type="match status" value="1"/>
</dbReference>
<dbReference type="InterPro" id="IPR031636">
    <property type="entry name" value="PknG_TPR"/>
</dbReference>
<feature type="domain" description="Protein kinase G tetratricopeptide repeat containing" evidence="1">
    <location>
        <begin position="34"/>
        <end position="381"/>
    </location>
</feature>
<accession>A0ABW6RVV5</accession>
<sequence length="383" mass="41679">MVTVHTSVEPAIAEHGFVGLLGKTVAQGVAQAEPSGEFDRSRGEFGIDMAVAQLDGMVDGQPRETRLDVRQIVATLPAPRVSGRDPSCALLANLPHAQPRHTLELLRRITVRPHAAAGRFEIEVSLQAIRALLELGHDNMAEGMLDALRTTCVGDWRIAWFTGIAALVQADHRRAYRQFDIVRVMLPDESTPNLAMAVTAELLLLSHGTRADAADWRRAAIGHYRQAWRSNHETASAAFGLARMLTAEGDVRAAVAVLDELPAGSLHRDTAGLTGCLLHVGGPASELTETDLRVAAGRLAGLSDARRYLPTRLILLWTTLVWLESGGRLRNPETSIFGTPNTVQGLREGVEAGLRELARATTDTGHRIRLVDLANQVRPRTWF</sequence>